<evidence type="ECO:0000256" key="3">
    <source>
        <dbReference type="ARBA" id="ARBA00015084"/>
    </source>
</evidence>
<comment type="similarity">
    <text evidence="2 6">Belongs to the PqqB family.</text>
</comment>
<dbReference type="InterPro" id="IPR001279">
    <property type="entry name" value="Metallo-B-lactamas"/>
</dbReference>
<gene>
    <name evidence="6 8" type="primary">pqqB</name>
    <name evidence="8" type="ORF">ROA7745_03817</name>
</gene>
<organism evidence="8 9">
    <name type="scientific">Roseovarius aestuarii</name>
    <dbReference type="NCBI Taxonomy" id="475083"/>
    <lineage>
        <taxon>Bacteria</taxon>
        <taxon>Pseudomonadati</taxon>
        <taxon>Pseudomonadota</taxon>
        <taxon>Alphaproteobacteria</taxon>
        <taxon>Rhodobacterales</taxon>
        <taxon>Roseobacteraceae</taxon>
        <taxon>Roseovarius</taxon>
    </lineage>
</organism>
<dbReference type="AlphaFoldDB" id="A0A1X7BWS6"/>
<proteinExistence type="inferred from homology"/>
<evidence type="ECO:0000313" key="8">
    <source>
        <dbReference type="EMBL" id="SMC13955.1"/>
    </source>
</evidence>
<evidence type="ECO:0000313" key="9">
    <source>
        <dbReference type="Proteomes" id="UP000193224"/>
    </source>
</evidence>
<dbReference type="Pfam" id="PF12706">
    <property type="entry name" value="Lactamase_B_2"/>
    <property type="match status" value="1"/>
</dbReference>
<feature type="domain" description="Metallo-beta-lactamase" evidence="7">
    <location>
        <begin position="52"/>
        <end position="264"/>
    </location>
</feature>
<keyword evidence="5 6" id="KW-0884">PQQ biosynthesis</keyword>
<dbReference type="EMBL" id="FWXB01000018">
    <property type="protein sequence ID" value="SMC13955.1"/>
    <property type="molecule type" value="Genomic_DNA"/>
</dbReference>
<dbReference type="Gene3D" id="3.60.15.10">
    <property type="entry name" value="Ribonuclease Z/Hydroxyacylglutathione hydrolase-like"/>
    <property type="match status" value="1"/>
</dbReference>
<dbReference type="NCBIfam" id="TIGR02108">
    <property type="entry name" value="PQQ_syn_pqqB"/>
    <property type="match status" value="1"/>
</dbReference>
<comment type="function">
    <text evidence="6">May be involved in the transport of PQQ or its precursor to the periplasm.</text>
</comment>
<evidence type="ECO:0000256" key="1">
    <source>
        <dbReference type="ARBA" id="ARBA00004886"/>
    </source>
</evidence>
<comment type="pathway">
    <text evidence="1 6">Cofactor biosynthesis; pyrroloquinoline quinone biosynthesis.</text>
</comment>
<keyword evidence="9" id="KW-1185">Reference proteome</keyword>
<name>A0A1X7BWS6_9RHOB</name>
<evidence type="ECO:0000256" key="6">
    <source>
        <dbReference type="HAMAP-Rule" id="MF_00653"/>
    </source>
</evidence>
<accession>A0A1X7BWS6</accession>
<keyword evidence="4 6" id="KW-0813">Transport</keyword>
<dbReference type="InterPro" id="IPR036866">
    <property type="entry name" value="RibonucZ/Hydroxyglut_hydro"/>
</dbReference>
<dbReference type="PANTHER" id="PTHR42663">
    <property type="entry name" value="HYDROLASE C777.06C-RELATED-RELATED"/>
    <property type="match status" value="1"/>
</dbReference>
<dbReference type="PANTHER" id="PTHR42663:SF7">
    <property type="entry name" value="COENZYME PQQ SYNTHESIS PROTEIN B"/>
    <property type="match status" value="1"/>
</dbReference>
<dbReference type="InterPro" id="IPR011842">
    <property type="entry name" value="PQQ_synth_PqqB"/>
</dbReference>
<dbReference type="UniPathway" id="UPA00539"/>
<evidence type="ECO:0000256" key="5">
    <source>
        <dbReference type="ARBA" id="ARBA00022905"/>
    </source>
</evidence>
<evidence type="ECO:0000259" key="7">
    <source>
        <dbReference type="Pfam" id="PF12706"/>
    </source>
</evidence>
<sequence length="297" mass="32073">MFRAYVLGAAAGGGLPQWNCGCENCNLARRGDIPPQSQSSVAVSTNGADFAVLNASPDIRDQMARIPALHPTDLRVSPLKSVLLTNGDIDHVAGLLTLREQQPFSLFATREIHQVIADNPIFGALKPELVIRKTIALDTPFDLVSGITATLFAVPGKVPLYLEGEEVKTDLEGEQTVGVHLQGQGREVYYIPGCALFKPDLKARVAGADMVMFDGTLWRDDEMVTAGLSQKTGQRMGHMSMSGPDGSIAAFEGMQIGRKVYVHMNNTNPVLRPRSEEKAEAEAAGWTIAQDGMEIEL</sequence>
<dbReference type="Proteomes" id="UP000193224">
    <property type="component" value="Unassembled WGS sequence"/>
</dbReference>
<dbReference type="GO" id="GO:0018189">
    <property type="term" value="P:pyrroloquinoline quinone biosynthetic process"/>
    <property type="evidence" value="ECO:0007669"/>
    <property type="project" value="UniProtKB-UniRule"/>
</dbReference>
<dbReference type="HAMAP" id="MF_00653">
    <property type="entry name" value="PQQ_syn_PqqB"/>
    <property type="match status" value="1"/>
</dbReference>
<evidence type="ECO:0000256" key="2">
    <source>
        <dbReference type="ARBA" id="ARBA00008481"/>
    </source>
</evidence>
<dbReference type="SUPFAM" id="SSF56281">
    <property type="entry name" value="Metallo-hydrolase/oxidoreductase"/>
    <property type="match status" value="1"/>
</dbReference>
<protein>
    <recommendedName>
        <fullName evidence="3 6">Coenzyme PQQ synthesis protein B</fullName>
    </recommendedName>
    <alternativeName>
        <fullName evidence="6">Pyrroloquinoline quinone biosynthesis protein B</fullName>
    </alternativeName>
</protein>
<evidence type="ECO:0000256" key="4">
    <source>
        <dbReference type="ARBA" id="ARBA00022448"/>
    </source>
</evidence>
<reference evidence="8 9" key="1">
    <citation type="submission" date="2017-03" db="EMBL/GenBank/DDBJ databases">
        <authorList>
            <person name="Afonso C.L."/>
            <person name="Miller P.J."/>
            <person name="Scott M.A."/>
            <person name="Spackman E."/>
            <person name="Goraichik I."/>
            <person name="Dimitrov K.M."/>
            <person name="Suarez D.L."/>
            <person name="Swayne D.E."/>
        </authorList>
    </citation>
    <scope>NUCLEOTIDE SEQUENCE [LARGE SCALE GENOMIC DNA]</scope>
    <source>
        <strain evidence="8 9">CECT 7745</strain>
    </source>
</reference>